<gene>
    <name evidence="1" type="ORF">EI291_19330</name>
</gene>
<comment type="caution">
    <text evidence="1">The sequence shown here is derived from an EMBL/GenBank/DDBJ whole genome shotgun (WGS) entry which is preliminary data.</text>
</comment>
<reference evidence="1 2" key="1">
    <citation type="submission" date="2018-12" db="EMBL/GenBank/DDBJ databases">
        <authorList>
            <person name="Feng G."/>
            <person name="Zhu H."/>
        </authorList>
    </citation>
    <scope>NUCLEOTIDE SEQUENCE [LARGE SCALE GENOMIC DNA]</scope>
    <source>
        <strain evidence="1 2">KCTC 12533</strain>
    </source>
</reference>
<proteinExistence type="predicted"/>
<dbReference type="OrthoDB" id="788947at2"/>
<evidence type="ECO:0000313" key="2">
    <source>
        <dbReference type="Proteomes" id="UP000273500"/>
    </source>
</evidence>
<name>A0A3R9V2G6_9BACT</name>
<accession>A0A3R9V2G6</accession>
<sequence>MRQASGVNNSKLLQVNSEEDKLQSYVNEKGVENLHAMVAIKDFEIRAFVVNIENKVFHVPEPHPVVLYYARAYGLSDSIDKLRSDTIYECNRQPGNVYNQLQSFSNFYVSFTSFVTHLYNSVESFMNYTIPKDYVDSVEIKVKGVKKFPDREDVQRWVKFKDKFDRILPSIHERKFESYTKETKLIYELKELRDSIMHTKFDVGSSATPYSPLFRAALSFEFVAALEAVEIFINYFEPGLIEYVES</sequence>
<keyword evidence="2" id="KW-1185">Reference proteome</keyword>
<evidence type="ECO:0000313" key="1">
    <source>
        <dbReference type="EMBL" id="RSK45265.1"/>
    </source>
</evidence>
<dbReference type="Proteomes" id="UP000273500">
    <property type="component" value="Unassembled WGS sequence"/>
</dbReference>
<evidence type="ECO:0008006" key="3">
    <source>
        <dbReference type="Google" id="ProtNLM"/>
    </source>
</evidence>
<protein>
    <recommendedName>
        <fullName evidence="3">RiboL-PSP-HEPN domain-containing protein</fullName>
    </recommendedName>
</protein>
<dbReference type="AlphaFoldDB" id="A0A3R9V2G6"/>
<organism evidence="1 2">
    <name type="scientific">Hymenobacter rigui</name>
    <dbReference type="NCBI Taxonomy" id="334424"/>
    <lineage>
        <taxon>Bacteria</taxon>
        <taxon>Pseudomonadati</taxon>
        <taxon>Bacteroidota</taxon>
        <taxon>Cytophagia</taxon>
        <taxon>Cytophagales</taxon>
        <taxon>Hymenobacteraceae</taxon>
        <taxon>Hymenobacter</taxon>
    </lineage>
</organism>
<dbReference type="EMBL" id="RWIT01000015">
    <property type="protein sequence ID" value="RSK45265.1"/>
    <property type="molecule type" value="Genomic_DNA"/>
</dbReference>